<dbReference type="RefSeq" id="WP_020631677.1">
    <property type="nucleotide sequence ID" value="NZ_KB913032.1"/>
</dbReference>
<dbReference type="AlphaFoldDB" id="A0A229RZ58"/>
<reference evidence="1 2" key="1">
    <citation type="submission" date="2017-07" db="EMBL/GenBank/DDBJ databases">
        <title>Amycolatopsis alba DSM 44262 Genome sequencing and assembly.</title>
        <authorList>
            <person name="Kaur N."/>
            <person name="Mayilraj S."/>
        </authorList>
    </citation>
    <scope>NUCLEOTIDE SEQUENCE [LARGE SCALE GENOMIC DNA]</scope>
    <source>
        <strain evidence="1 2">DSM 44262</strain>
    </source>
</reference>
<dbReference type="OrthoDB" id="3828611at2"/>
<comment type="caution">
    <text evidence="1">The sequence shown here is derived from an EMBL/GenBank/DDBJ whole genome shotgun (WGS) entry which is preliminary data.</text>
</comment>
<evidence type="ECO:0000313" key="1">
    <source>
        <dbReference type="EMBL" id="OXM51926.1"/>
    </source>
</evidence>
<dbReference type="EMBL" id="NMQU01000031">
    <property type="protein sequence ID" value="OXM51926.1"/>
    <property type="molecule type" value="Genomic_DNA"/>
</dbReference>
<keyword evidence="2" id="KW-1185">Reference proteome</keyword>
<sequence>MSVEHFTSDDASTWFQRLDQQIFLADVLSQDSRSAMSVGFGRYRKGEKNPWKMTYDEALVVTSGVFTVEGPSGSVTARAGEVIYLRVGTEVVYAADEDTELVYVTYPHWLAATESSVEAHRLSDFHEV</sequence>
<dbReference type="Proteomes" id="UP000215563">
    <property type="component" value="Unassembled WGS sequence"/>
</dbReference>
<dbReference type="InterPro" id="IPR014710">
    <property type="entry name" value="RmlC-like_jellyroll"/>
</dbReference>
<protein>
    <submittedName>
        <fullName evidence="1">Cupin</fullName>
    </submittedName>
</protein>
<gene>
    <name evidence="1" type="ORF">CFP75_12200</name>
</gene>
<organism evidence="1 2">
    <name type="scientific">Amycolatopsis alba DSM 44262</name>
    <dbReference type="NCBI Taxonomy" id="1125972"/>
    <lineage>
        <taxon>Bacteria</taxon>
        <taxon>Bacillati</taxon>
        <taxon>Actinomycetota</taxon>
        <taxon>Actinomycetes</taxon>
        <taxon>Pseudonocardiales</taxon>
        <taxon>Pseudonocardiaceae</taxon>
        <taxon>Amycolatopsis</taxon>
    </lineage>
</organism>
<dbReference type="PANTHER" id="PTHR36169:SF1">
    <property type="entry name" value="ACETATE KINASE EUTQ"/>
    <property type="match status" value="1"/>
</dbReference>
<dbReference type="Gene3D" id="2.60.120.10">
    <property type="entry name" value="Jelly Rolls"/>
    <property type="match status" value="1"/>
</dbReference>
<dbReference type="InterPro" id="IPR011051">
    <property type="entry name" value="RmlC_Cupin_sf"/>
</dbReference>
<proteinExistence type="predicted"/>
<accession>A0A229RZ58</accession>
<name>A0A229RZ58_AMYAL</name>
<dbReference type="Pfam" id="PF06249">
    <property type="entry name" value="EutQ"/>
    <property type="match status" value="1"/>
</dbReference>
<dbReference type="PANTHER" id="PTHR36169">
    <property type="entry name" value="ETHANOLAMINE UTILIZATION PROTEIN EUTQ"/>
    <property type="match status" value="1"/>
</dbReference>
<dbReference type="SUPFAM" id="SSF51182">
    <property type="entry name" value="RmlC-like cupins"/>
    <property type="match status" value="1"/>
</dbReference>
<evidence type="ECO:0000313" key="2">
    <source>
        <dbReference type="Proteomes" id="UP000215563"/>
    </source>
</evidence>
<dbReference type="InterPro" id="IPR010424">
    <property type="entry name" value="EutQ"/>
</dbReference>